<reference evidence="1" key="1">
    <citation type="submission" date="2018-11" db="EMBL/GenBank/DDBJ databases">
        <authorList>
            <person name="Alioto T."/>
            <person name="Alioto T."/>
        </authorList>
    </citation>
    <scope>NUCLEOTIDE SEQUENCE</scope>
</reference>
<comment type="caution">
    <text evidence="1">The sequence shown here is derived from an EMBL/GenBank/DDBJ whole genome shotgun (WGS) entry which is preliminary data.</text>
</comment>
<dbReference type="AlphaFoldDB" id="A0A8B6BRI4"/>
<dbReference type="EMBL" id="UYJE01000526">
    <property type="protein sequence ID" value="VDH94015.1"/>
    <property type="molecule type" value="Genomic_DNA"/>
</dbReference>
<protein>
    <submittedName>
        <fullName evidence="1">Uncharacterized protein</fullName>
    </submittedName>
</protein>
<proteinExistence type="predicted"/>
<name>A0A8B6BRI4_MYTGA</name>
<evidence type="ECO:0000313" key="2">
    <source>
        <dbReference type="Proteomes" id="UP000596742"/>
    </source>
</evidence>
<organism evidence="1 2">
    <name type="scientific">Mytilus galloprovincialis</name>
    <name type="common">Mediterranean mussel</name>
    <dbReference type="NCBI Taxonomy" id="29158"/>
    <lineage>
        <taxon>Eukaryota</taxon>
        <taxon>Metazoa</taxon>
        <taxon>Spiralia</taxon>
        <taxon>Lophotrochozoa</taxon>
        <taxon>Mollusca</taxon>
        <taxon>Bivalvia</taxon>
        <taxon>Autobranchia</taxon>
        <taxon>Pteriomorphia</taxon>
        <taxon>Mytilida</taxon>
        <taxon>Mytiloidea</taxon>
        <taxon>Mytilidae</taxon>
        <taxon>Mytilinae</taxon>
        <taxon>Mytilus</taxon>
    </lineage>
</organism>
<gene>
    <name evidence="1" type="ORF">MGAL_10B017862</name>
</gene>
<dbReference type="Proteomes" id="UP000596742">
    <property type="component" value="Unassembled WGS sequence"/>
</dbReference>
<evidence type="ECO:0000313" key="1">
    <source>
        <dbReference type="EMBL" id="VDH94015.1"/>
    </source>
</evidence>
<feature type="non-terminal residue" evidence="1">
    <location>
        <position position="62"/>
    </location>
</feature>
<keyword evidence="2" id="KW-1185">Reference proteome</keyword>
<accession>A0A8B6BRI4</accession>
<sequence>MFSQKDSRANFMIVDSCGRVYGSRCLPNVKSFFKIENRFVDALDEIDSDASETIEEYEDCKD</sequence>